<organism evidence="2 3">
    <name type="scientific">Stephanodiscus triporus</name>
    <dbReference type="NCBI Taxonomy" id="2934178"/>
    <lineage>
        <taxon>Eukaryota</taxon>
        <taxon>Sar</taxon>
        <taxon>Stramenopiles</taxon>
        <taxon>Ochrophyta</taxon>
        <taxon>Bacillariophyta</taxon>
        <taxon>Coscinodiscophyceae</taxon>
        <taxon>Thalassiosirophycidae</taxon>
        <taxon>Stephanodiscales</taxon>
        <taxon>Stephanodiscaceae</taxon>
        <taxon>Stephanodiscus</taxon>
    </lineage>
</organism>
<dbReference type="EMBL" id="JALLAZ020000737">
    <property type="protein sequence ID" value="KAL3788240.1"/>
    <property type="molecule type" value="Genomic_DNA"/>
</dbReference>
<feature type="region of interest" description="Disordered" evidence="1">
    <location>
        <begin position="1"/>
        <end position="34"/>
    </location>
</feature>
<evidence type="ECO:0000313" key="3">
    <source>
        <dbReference type="Proteomes" id="UP001530315"/>
    </source>
</evidence>
<comment type="caution">
    <text evidence="2">The sequence shown here is derived from an EMBL/GenBank/DDBJ whole genome shotgun (WGS) entry which is preliminary data.</text>
</comment>
<reference evidence="2 3" key="1">
    <citation type="submission" date="2024-10" db="EMBL/GenBank/DDBJ databases">
        <title>Updated reference genomes for cyclostephanoid diatoms.</title>
        <authorList>
            <person name="Roberts W.R."/>
            <person name="Alverson A.J."/>
        </authorList>
    </citation>
    <scope>NUCLEOTIDE SEQUENCE [LARGE SCALE GENOMIC DNA]</scope>
    <source>
        <strain evidence="2 3">AJA276-08</strain>
    </source>
</reference>
<evidence type="ECO:0008006" key="4">
    <source>
        <dbReference type="Google" id="ProtNLM"/>
    </source>
</evidence>
<evidence type="ECO:0000313" key="2">
    <source>
        <dbReference type="EMBL" id="KAL3788240.1"/>
    </source>
</evidence>
<protein>
    <recommendedName>
        <fullName evidence="4">Anaphase-promoting complex subunit 1</fullName>
    </recommendedName>
</protein>
<dbReference type="AlphaFoldDB" id="A0ABD3PJX6"/>
<accession>A0ABD3PJX6</accession>
<dbReference type="Proteomes" id="UP001530315">
    <property type="component" value="Unassembled WGS sequence"/>
</dbReference>
<gene>
    <name evidence="2" type="ORF">ACHAW5_000836</name>
</gene>
<proteinExistence type="predicted"/>
<evidence type="ECO:0000256" key="1">
    <source>
        <dbReference type="SAM" id="MobiDB-lite"/>
    </source>
</evidence>
<feature type="region of interest" description="Disordered" evidence="1">
    <location>
        <begin position="172"/>
        <end position="196"/>
    </location>
</feature>
<keyword evidence="3" id="KW-1185">Reference proteome</keyword>
<feature type="compositionally biased region" description="Low complexity" evidence="1">
    <location>
        <begin position="174"/>
        <end position="186"/>
    </location>
</feature>
<name>A0ABD3PJX6_9STRA</name>
<sequence length="851" mass="92677">MPGKRKTKPPFYPDSPSSVGSPRKDGFRKRTVRQRTPRKLCSLVLPPPLMSLFDGSGGGNDSIPTSASMVENTSHHRSNASVVSASIASVGGMSSVDHLPRHLRVGMAQCDPLIVFRGRFVLVATCDGRIAIYSIYDFDTRSGISEDVEASELRKRVEWMEEDSKLQQTMQGKNNQNNARADANANQHPHQSVQADVEEHEWDMRDRMRQREDAKQSVEPLLVLSLPRKSTFSGDDTNIVNASSYDEESTAAVAGKFATPPIVVAMCATPPGYGSLIEKRDSVYSSSIFGKADGQSKAMPPRSKPLGPSLDELVGHVAVLTTDGDVHVVEFLNPPSRSNDSQGSDEGCIHANEMNANIPDVNFVFSFSTPCLEATCISMYPVLDHKKDGRCKHPTLTESSQSLPSIRLCIGTREGVLAAYQIYSLCTQVQTSPKGAVIQKGGHQRSPTANNTATYITEMEAADFHDGRSNFADSSVLLQNDIIPLQRTRSEPIAVSDVSQRGMTPIVGPPRVELCWMGKFDVSVRSLSSPGWGYLSNDEAQIALLVVGMERRENASLQVCMHGTGPPVPHHSLSPALSLEVINVTLAQNLWATGVNADGVRHLSGIRPRPVPLHDCIVWPAAGKEIRDGWLRGASRRGVDPRDKLFGTLGLQRTSVTSKICCFEGPDPCFASAASDGTVAVSHFQSGDGQWGVMDEDDQIMLFQRCIGMGALDFDDSLPSNYFSKETLIGTGRYVACCLRAGTILLVPVAKNDPIKQTRRTRKNNDLIMFTLPVAPNGDDDGVVHFVQSFTAGMSHIMMNRNFGLGKENSNLMRNMAKFCMKPIAIVGFTGGVLDVYEISPGRVRTTLITQ</sequence>